<evidence type="ECO:0000256" key="5">
    <source>
        <dbReference type="ARBA" id="ARBA00023125"/>
    </source>
</evidence>
<dbReference type="PANTHER" id="PTHR33202">
    <property type="entry name" value="ZINC UPTAKE REGULATION PROTEIN"/>
    <property type="match status" value="1"/>
</dbReference>
<organism evidence="7 8">
    <name type="scientific">Autumnicola musiva</name>
    <dbReference type="NCBI Taxonomy" id="3075589"/>
    <lineage>
        <taxon>Bacteria</taxon>
        <taxon>Pseudomonadati</taxon>
        <taxon>Bacteroidota</taxon>
        <taxon>Flavobacteriia</taxon>
        <taxon>Flavobacteriales</taxon>
        <taxon>Flavobacteriaceae</taxon>
        <taxon>Autumnicola</taxon>
    </lineage>
</organism>
<dbReference type="InterPro" id="IPR036388">
    <property type="entry name" value="WH-like_DNA-bd_sf"/>
</dbReference>
<dbReference type="SUPFAM" id="SSF46785">
    <property type="entry name" value="Winged helix' DNA-binding domain"/>
    <property type="match status" value="1"/>
</dbReference>
<gene>
    <name evidence="7" type="ORF">RM539_19195</name>
</gene>
<dbReference type="PANTHER" id="PTHR33202:SF7">
    <property type="entry name" value="FERRIC UPTAKE REGULATION PROTEIN"/>
    <property type="match status" value="1"/>
</dbReference>
<comment type="similarity">
    <text evidence="1">Belongs to the Fur family.</text>
</comment>
<dbReference type="Gene3D" id="1.10.10.10">
    <property type="entry name" value="Winged helix-like DNA-binding domain superfamily/Winged helix DNA-binding domain"/>
    <property type="match status" value="1"/>
</dbReference>
<evidence type="ECO:0000313" key="7">
    <source>
        <dbReference type="EMBL" id="MDT0678708.1"/>
    </source>
</evidence>
<sequence length="132" mass="14981">METIRNTRNTQHQKAVLQYLKDSNTALTADEIRAGITGKINKTTVYRMLERFVASGNVHFITGQDGKAYYAFCENCKEGHKGVFHNHLHFQCNNCGEVECLPEKVQVPNLDGYHIEETQFLIIGTCKKCNNS</sequence>
<keyword evidence="3" id="KW-0862">Zinc</keyword>
<keyword evidence="4" id="KW-0805">Transcription regulation</keyword>
<dbReference type="Pfam" id="PF01475">
    <property type="entry name" value="FUR"/>
    <property type="match status" value="1"/>
</dbReference>
<keyword evidence="5" id="KW-0238">DNA-binding</keyword>
<keyword evidence="8" id="KW-1185">Reference proteome</keyword>
<proteinExistence type="inferred from homology"/>
<accession>A0ABU3DCK7</accession>
<evidence type="ECO:0000256" key="1">
    <source>
        <dbReference type="ARBA" id="ARBA00007957"/>
    </source>
</evidence>
<evidence type="ECO:0000313" key="8">
    <source>
        <dbReference type="Proteomes" id="UP001262582"/>
    </source>
</evidence>
<evidence type="ECO:0000256" key="4">
    <source>
        <dbReference type="ARBA" id="ARBA00023015"/>
    </source>
</evidence>
<reference evidence="7 8" key="1">
    <citation type="submission" date="2023-09" db="EMBL/GenBank/DDBJ databases">
        <authorList>
            <person name="Rey-Velasco X."/>
        </authorList>
    </citation>
    <scope>NUCLEOTIDE SEQUENCE [LARGE SCALE GENOMIC DNA]</scope>
    <source>
        <strain evidence="7 8">F117</strain>
    </source>
</reference>
<dbReference type="InterPro" id="IPR043135">
    <property type="entry name" value="Fur_C"/>
</dbReference>
<dbReference type="Proteomes" id="UP001262582">
    <property type="component" value="Unassembled WGS sequence"/>
</dbReference>
<protein>
    <submittedName>
        <fullName evidence="7">Transcriptional repressor</fullName>
    </submittedName>
</protein>
<evidence type="ECO:0000256" key="6">
    <source>
        <dbReference type="ARBA" id="ARBA00023163"/>
    </source>
</evidence>
<evidence type="ECO:0000256" key="2">
    <source>
        <dbReference type="ARBA" id="ARBA00022491"/>
    </source>
</evidence>
<keyword evidence="6" id="KW-0804">Transcription</keyword>
<keyword evidence="2" id="KW-0678">Repressor</keyword>
<dbReference type="InterPro" id="IPR036390">
    <property type="entry name" value="WH_DNA-bd_sf"/>
</dbReference>
<dbReference type="InterPro" id="IPR002481">
    <property type="entry name" value="FUR"/>
</dbReference>
<dbReference type="EMBL" id="JAVRHK010000032">
    <property type="protein sequence ID" value="MDT0678708.1"/>
    <property type="molecule type" value="Genomic_DNA"/>
</dbReference>
<dbReference type="RefSeq" id="WP_311505041.1">
    <property type="nucleotide sequence ID" value="NZ_JAVRHK010000032.1"/>
</dbReference>
<evidence type="ECO:0000256" key="3">
    <source>
        <dbReference type="ARBA" id="ARBA00022833"/>
    </source>
</evidence>
<name>A0ABU3DCK7_9FLAO</name>
<comment type="caution">
    <text evidence="7">The sequence shown here is derived from an EMBL/GenBank/DDBJ whole genome shotgun (WGS) entry which is preliminary data.</text>
</comment>
<dbReference type="Gene3D" id="3.30.1490.190">
    <property type="match status" value="1"/>
</dbReference>